<dbReference type="Proteomes" id="UP000546257">
    <property type="component" value="Unassembled WGS sequence"/>
</dbReference>
<evidence type="ECO:0000313" key="2">
    <source>
        <dbReference type="EMBL" id="MBB6645054.1"/>
    </source>
</evidence>
<dbReference type="AlphaFoldDB" id="A0A7J9SDQ7"/>
<comment type="caution">
    <text evidence="2">The sequence shown here is derived from an EMBL/GenBank/DDBJ whole genome shotgun (WGS) entry which is preliminary data.</text>
</comment>
<sequence length="291" mass="33864">MSDPPNTWPGYYRGYRLRANADGGVWWQVYDGTERLYLDPTPDEIVERLVGLKSLGGRMHVTENQDVLTRVETDSGDYREVWLGEYPLDGEYRPAENPDVSIPVRPGNLDPGDLWPSVYDGARFSFVERDRVWWQNPETHRRHYIDTPLPREISLELNRYKSKGGSFRITPWRDLITLIPFHPRPDKVDSQFSELPEVVRNIIKLRKERGVEMLPIYIGSLDDFEFEIQDSKSLSEPLSEEEANELDSWAENLGRTHDVNPENHQDPTDETSEPTFDDDPEEWDSTNDEDV</sequence>
<feature type="compositionally biased region" description="Acidic residues" evidence="1">
    <location>
        <begin position="268"/>
        <end position="291"/>
    </location>
</feature>
<gene>
    <name evidence="2" type="ORF">H5V44_01845</name>
</gene>
<name>A0A7J9SDQ7_9EURY</name>
<feature type="region of interest" description="Disordered" evidence="1">
    <location>
        <begin position="232"/>
        <end position="291"/>
    </location>
</feature>
<keyword evidence="3" id="KW-1185">Reference proteome</keyword>
<evidence type="ECO:0000313" key="3">
    <source>
        <dbReference type="Proteomes" id="UP000546257"/>
    </source>
</evidence>
<protein>
    <submittedName>
        <fullName evidence="2">Uncharacterized protein</fullName>
    </submittedName>
</protein>
<dbReference type="EMBL" id="JACKXD010000001">
    <property type="protein sequence ID" value="MBB6645054.1"/>
    <property type="molecule type" value="Genomic_DNA"/>
</dbReference>
<evidence type="ECO:0000256" key="1">
    <source>
        <dbReference type="SAM" id="MobiDB-lite"/>
    </source>
</evidence>
<reference evidence="2 3" key="1">
    <citation type="submission" date="2020-08" db="EMBL/GenBank/DDBJ databases">
        <authorList>
            <person name="Seo M.-J."/>
        </authorList>
    </citation>
    <scope>NUCLEOTIDE SEQUENCE [LARGE SCALE GENOMIC DNA]</scope>
    <source>
        <strain evidence="2 3">MBLA0160</strain>
    </source>
</reference>
<organism evidence="2 3">
    <name type="scientific">Halobellus ruber</name>
    <dbReference type="NCBI Taxonomy" id="2761102"/>
    <lineage>
        <taxon>Archaea</taxon>
        <taxon>Methanobacteriati</taxon>
        <taxon>Methanobacteriota</taxon>
        <taxon>Stenosarchaea group</taxon>
        <taxon>Halobacteria</taxon>
        <taxon>Halobacteriales</taxon>
        <taxon>Haloferacaceae</taxon>
        <taxon>Halobellus</taxon>
    </lineage>
</organism>
<dbReference type="RefSeq" id="WP_185191432.1">
    <property type="nucleotide sequence ID" value="NZ_JACKXD010000001.1"/>
</dbReference>
<feature type="compositionally biased region" description="Basic and acidic residues" evidence="1">
    <location>
        <begin position="254"/>
        <end position="267"/>
    </location>
</feature>
<proteinExistence type="predicted"/>
<accession>A0A7J9SDQ7</accession>